<evidence type="ECO:0000313" key="3">
    <source>
        <dbReference type="Proteomes" id="UP001497457"/>
    </source>
</evidence>
<protein>
    <recommendedName>
        <fullName evidence="1">F-box domain-containing protein</fullName>
    </recommendedName>
</protein>
<dbReference type="InterPro" id="IPR001810">
    <property type="entry name" value="F-box_dom"/>
</dbReference>
<dbReference type="EMBL" id="OZ075137">
    <property type="protein sequence ID" value="CAL5007838.1"/>
    <property type="molecule type" value="Genomic_DNA"/>
</dbReference>
<keyword evidence="3" id="KW-1185">Reference proteome</keyword>
<dbReference type="PROSITE" id="PS50181">
    <property type="entry name" value="FBOX"/>
    <property type="match status" value="1"/>
</dbReference>
<feature type="domain" description="F-box" evidence="1">
    <location>
        <begin position="3"/>
        <end position="51"/>
    </location>
</feature>
<organism evidence="2 3">
    <name type="scientific">Urochloa decumbens</name>
    <dbReference type="NCBI Taxonomy" id="240449"/>
    <lineage>
        <taxon>Eukaryota</taxon>
        <taxon>Viridiplantae</taxon>
        <taxon>Streptophyta</taxon>
        <taxon>Embryophyta</taxon>
        <taxon>Tracheophyta</taxon>
        <taxon>Spermatophyta</taxon>
        <taxon>Magnoliopsida</taxon>
        <taxon>Liliopsida</taxon>
        <taxon>Poales</taxon>
        <taxon>Poaceae</taxon>
        <taxon>PACMAD clade</taxon>
        <taxon>Panicoideae</taxon>
        <taxon>Panicodae</taxon>
        <taxon>Paniceae</taxon>
        <taxon>Melinidinae</taxon>
        <taxon>Urochloa</taxon>
    </lineage>
</organism>
<dbReference type="Gene3D" id="1.20.1280.50">
    <property type="match status" value="1"/>
</dbReference>
<reference evidence="2 3" key="2">
    <citation type="submission" date="2024-10" db="EMBL/GenBank/DDBJ databases">
        <authorList>
            <person name="Ryan C."/>
        </authorList>
    </citation>
    <scope>NUCLEOTIDE SEQUENCE [LARGE SCALE GENOMIC DNA]</scope>
</reference>
<dbReference type="SUPFAM" id="SSF52047">
    <property type="entry name" value="RNI-like"/>
    <property type="match status" value="1"/>
</dbReference>
<dbReference type="InterPro" id="IPR036047">
    <property type="entry name" value="F-box-like_dom_sf"/>
</dbReference>
<accession>A0ABC9BVG4</accession>
<gene>
    <name evidence="2" type="ORF">URODEC1_LOCUS68692</name>
</gene>
<proteinExistence type="predicted"/>
<dbReference type="AlphaFoldDB" id="A0ABC9BVG4"/>
<dbReference type="SUPFAM" id="SSF81383">
    <property type="entry name" value="F-box domain"/>
    <property type="match status" value="1"/>
</dbReference>
<dbReference type="Gene3D" id="3.80.10.10">
    <property type="entry name" value="Ribonuclease Inhibitor"/>
    <property type="match status" value="1"/>
</dbReference>
<sequence>MEARDWAALPRDILLDVFFVLGPREVMLGAEFVCMAWRRTALEEPSLWRCIGRDRWFGTPNLDPETAMRFAAVNRAAGQCEAFTGTCDDEELQHLVTRAPSLKSLHIEHDCDESSCEDLVEALENLTLLEDLRVSWTYICHMHDTEDLLQSVCKACPHLKKLRIWYNEEFGCVGPIDVGNITMMHELRHLQLYEVDLSCYALKSILDSCPLLETLYIRGFFNKRDMDGELRMKCAGLKKLSLFTRSRRHNRYVDFVVDGFFEEEDSD</sequence>
<dbReference type="Pfam" id="PF12937">
    <property type="entry name" value="F-box-like"/>
    <property type="match status" value="1"/>
</dbReference>
<dbReference type="PANTHER" id="PTHR38926">
    <property type="entry name" value="F-BOX DOMAIN CONTAINING PROTEIN, EXPRESSED"/>
    <property type="match status" value="1"/>
</dbReference>
<reference evidence="3" key="1">
    <citation type="submission" date="2024-06" db="EMBL/GenBank/DDBJ databases">
        <authorList>
            <person name="Ryan C."/>
        </authorList>
    </citation>
    <scope>NUCLEOTIDE SEQUENCE [LARGE SCALE GENOMIC DNA]</scope>
</reference>
<dbReference type="PANTHER" id="PTHR38926:SF74">
    <property type="entry name" value="OS08G0193600 PROTEIN"/>
    <property type="match status" value="1"/>
</dbReference>
<evidence type="ECO:0000313" key="2">
    <source>
        <dbReference type="EMBL" id="CAL5007838.1"/>
    </source>
</evidence>
<evidence type="ECO:0000259" key="1">
    <source>
        <dbReference type="PROSITE" id="PS50181"/>
    </source>
</evidence>
<dbReference type="InterPro" id="IPR032675">
    <property type="entry name" value="LRR_dom_sf"/>
</dbReference>
<dbReference type="Proteomes" id="UP001497457">
    <property type="component" value="Chromosome 27b"/>
</dbReference>
<name>A0ABC9BVG4_9POAL</name>